<organism evidence="2 3">
    <name type="scientific">Buttiauxella brennerae ATCC 51605</name>
    <dbReference type="NCBI Taxonomy" id="1354251"/>
    <lineage>
        <taxon>Bacteria</taxon>
        <taxon>Pseudomonadati</taxon>
        <taxon>Pseudomonadota</taxon>
        <taxon>Gammaproteobacteria</taxon>
        <taxon>Enterobacterales</taxon>
        <taxon>Enterobacteriaceae</taxon>
        <taxon>Buttiauxella</taxon>
    </lineage>
</organism>
<reference evidence="2 3" key="1">
    <citation type="submission" date="2016-04" db="EMBL/GenBank/DDBJ databases">
        <title>ATOL: Assembling a taxonomically balanced genome-scale reconstruction of the evolutionary history of the Enterobacteriaceae.</title>
        <authorList>
            <person name="Plunkett G.III."/>
            <person name="Neeno-Eckwall E.C."/>
            <person name="Glasner J.D."/>
            <person name="Perna N.T."/>
        </authorList>
    </citation>
    <scope>NUCLEOTIDE SEQUENCE [LARGE SCALE GENOMIC DNA]</scope>
    <source>
        <strain evidence="2 3">ATCC 51605</strain>
    </source>
</reference>
<feature type="transmembrane region" description="Helical" evidence="1">
    <location>
        <begin position="185"/>
        <end position="204"/>
    </location>
</feature>
<proteinExistence type="predicted"/>
<feature type="transmembrane region" description="Helical" evidence="1">
    <location>
        <begin position="210"/>
        <end position="231"/>
    </location>
</feature>
<dbReference type="EMBL" id="LXER01000019">
    <property type="protein sequence ID" value="OAT31357.1"/>
    <property type="molecule type" value="Genomic_DNA"/>
</dbReference>
<dbReference type="Proteomes" id="UP000078410">
    <property type="component" value="Unassembled WGS sequence"/>
</dbReference>
<accession>A0A1B7INU7</accession>
<feature type="transmembrane region" description="Helical" evidence="1">
    <location>
        <begin position="45"/>
        <end position="71"/>
    </location>
</feature>
<evidence type="ECO:0000313" key="2">
    <source>
        <dbReference type="EMBL" id="OAT31357.1"/>
    </source>
</evidence>
<dbReference type="OrthoDB" id="2542372at2"/>
<gene>
    <name evidence="2" type="ORF">M975_2282</name>
</gene>
<feature type="transmembrane region" description="Helical" evidence="1">
    <location>
        <begin position="128"/>
        <end position="147"/>
    </location>
</feature>
<feature type="transmembrane region" description="Helical" evidence="1">
    <location>
        <begin position="9"/>
        <end position="30"/>
    </location>
</feature>
<sequence>MNKSSLRKLLNYAGSIIALFSVIFVVHRIAEYWKRVPDDTFTFKFLLLILVLACVYGAANIILASAWRMLLLGLHQSISHRVATRIYGLTQLAKYVPGNIFQFAGRQLLTMSYGFSGKAVAKSTVLELLLLIVSGATFIFWMLPLLFPEFNFIYGFSLFTFAIMALVFGFEMQGKRNLTKIMTKYFLFLFISGGVFFSVLYSIVDNWAVAPTFILPLIGAYVISWLAGLITPGSPAGVGIREFILLLLLKPFFAEIDIILAVVLSRFITIVGDCFFYLFSLSLK</sequence>
<dbReference type="RefSeq" id="WP_064559427.1">
    <property type="nucleotide sequence ID" value="NZ_LXER01000019.1"/>
</dbReference>
<evidence type="ECO:0000256" key="1">
    <source>
        <dbReference type="SAM" id="Phobius"/>
    </source>
</evidence>
<feature type="transmembrane region" description="Helical" evidence="1">
    <location>
        <begin position="252"/>
        <end position="279"/>
    </location>
</feature>
<name>A0A1B7INU7_9ENTR</name>
<dbReference type="PATRIC" id="fig|1354251.4.peg.2361"/>
<evidence type="ECO:0000313" key="3">
    <source>
        <dbReference type="Proteomes" id="UP000078410"/>
    </source>
</evidence>
<keyword evidence="1 2" id="KW-0812">Transmembrane</keyword>
<comment type="caution">
    <text evidence="2">The sequence shown here is derived from an EMBL/GenBank/DDBJ whole genome shotgun (WGS) entry which is preliminary data.</text>
</comment>
<keyword evidence="1" id="KW-1133">Transmembrane helix</keyword>
<protein>
    <submittedName>
        <fullName evidence="2">Putative transmembrane protein</fullName>
    </submittedName>
</protein>
<dbReference type="AlphaFoldDB" id="A0A1B7INU7"/>
<keyword evidence="1" id="KW-0472">Membrane</keyword>
<keyword evidence="3" id="KW-1185">Reference proteome</keyword>
<feature type="transmembrane region" description="Helical" evidence="1">
    <location>
        <begin position="153"/>
        <end position="173"/>
    </location>
</feature>